<dbReference type="SUPFAM" id="SSF56801">
    <property type="entry name" value="Acetyl-CoA synthetase-like"/>
    <property type="match status" value="1"/>
</dbReference>
<dbReference type="Gene3D" id="1.10.1200.10">
    <property type="entry name" value="ACP-like"/>
    <property type="match status" value="2"/>
</dbReference>
<dbReference type="InterPro" id="IPR045851">
    <property type="entry name" value="AMP-bd_C_sf"/>
</dbReference>
<evidence type="ECO:0000256" key="5">
    <source>
        <dbReference type="ARBA" id="ARBA00023026"/>
    </source>
</evidence>
<dbReference type="SUPFAM" id="SSF55048">
    <property type="entry name" value="Probable ACP-binding domain of malonyl-CoA ACP transacylase"/>
    <property type="match status" value="1"/>
</dbReference>
<dbReference type="InterPro" id="IPR050091">
    <property type="entry name" value="PKS_NRPS_Biosynth_Enz"/>
</dbReference>
<dbReference type="GO" id="GO:0044550">
    <property type="term" value="P:secondary metabolite biosynthetic process"/>
    <property type="evidence" value="ECO:0007669"/>
    <property type="project" value="UniProtKB-ARBA"/>
</dbReference>
<dbReference type="GO" id="GO:0031177">
    <property type="term" value="F:phosphopantetheine binding"/>
    <property type="evidence" value="ECO:0007669"/>
    <property type="project" value="InterPro"/>
</dbReference>
<keyword evidence="5" id="KW-0843">Virulence</keyword>
<dbReference type="SMART" id="SM00822">
    <property type="entry name" value="PKS_KR"/>
    <property type="match status" value="1"/>
</dbReference>
<evidence type="ECO:0000256" key="1">
    <source>
        <dbReference type="ARBA" id="ARBA00005179"/>
    </source>
</evidence>
<dbReference type="Gene3D" id="3.10.129.110">
    <property type="entry name" value="Polyketide synthase dehydratase"/>
    <property type="match status" value="1"/>
</dbReference>
<feature type="domain" description="Carrier" evidence="7">
    <location>
        <begin position="574"/>
        <end position="650"/>
    </location>
</feature>
<feature type="region of interest" description="N-terminal hotdog fold" evidence="6">
    <location>
        <begin position="1558"/>
        <end position="1669"/>
    </location>
</feature>
<dbReference type="SUPFAM" id="SSF51735">
    <property type="entry name" value="NAD(P)-binding Rossmann-fold domains"/>
    <property type="match status" value="1"/>
</dbReference>
<evidence type="ECO:0000256" key="4">
    <source>
        <dbReference type="ARBA" id="ARBA00022679"/>
    </source>
</evidence>
<dbReference type="InterPro" id="IPR013968">
    <property type="entry name" value="PKS_KR"/>
</dbReference>
<dbReference type="GO" id="GO:0004312">
    <property type="term" value="F:fatty acid synthase activity"/>
    <property type="evidence" value="ECO:0007669"/>
    <property type="project" value="TreeGrafter"/>
</dbReference>
<dbReference type="EMBL" id="JACAZI010000006">
    <property type="protein sequence ID" value="KAF7358556.1"/>
    <property type="molecule type" value="Genomic_DNA"/>
</dbReference>
<evidence type="ECO:0000259" key="8">
    <source>
        <dbReference type="PROSITE" id="PS52004"/>
    </source>
</evidence>
<dbReference type="InterPro" id="IPR001227">
    <property type="entry name" value="Ac_transferase_dom_sf"/>
</dbReference>
<keyword evidence="4" id="KW-0808">Transferase</keyword>
<dbReference type="Pfam" id="PF23562">
    <property type="entry name" value="AMP-binding_C_3"/>
    <property type="match status" value="1"/>
</dbReference>
<dbReference type="InterPro" id="IPR014031">
    <property type="entry name" value="Ketoacyl_synth_C"/>
</dbReference>
<feature type="domain" description="Carrier" evidence="7">
    <location>
        <begin position="2227"/>
        <end position="2302"/>
    </location>
</feature>
<dbReference type="SMART" id="SM00825">
    <property type="entry name" value="PKS_KS"/>
    <property type="match status" value="1"/>
</dbReference>
<dbReference type="PANTHER" id="PTHR43775">
    <property type="entry name" value="FATTY ACID SYNTHASE"/>
    <property type="match status" value="1"/>
</dbReference>
<dbReference type="InterPro" id="IPR014030">
    <property type="entry name" value="Ketoacyl_synth_N"/>
</dbReference>
<dbReference type="InterPro" id="IPR009081">
    <property type="entry name" value="PP-bd_ACP"/>
</dbReference>
<dbReference type="Gene3D" id="3.40.50.12780">
    <property type="entry name" value="N-terminal domain of ligase-like"/>
    <property type="match status" value="1"/>
</dbReference>
<dbReference type="SUPFAM" id="SSF53901">
    <property type="entry name" value="Thiolase-like"/>
    <property type="match status" value="1"/>
</dbReference>
<dbReference type="Pfam" id="PF00698">
    <property type="entry name" value="Acyl_transf_1"/>
    <property type="match status" value="1"/>
</dbReference>
<dbReference type="Gene3D" id="3.40.47.10">
    <property type="match status" value="1"/>
</dbReference>
<dbReference type="CDD" id="cd00833">
    <property type="entry name" value="PKS"/>
    <property type="match status" value="1"/>
</dbReference>
<evidence type="ECO:0000313" key="10">
    <source>
        <dbReference type="EMBL" id="KAF7358556.1"/>
    </source>
</evidence>
<dbReference type="PROSITE" id="PS52004">
    <property type="entry name" value="KS3_2"/>
    <property type="match status" value="1"/>
</dbReference>
<evidence type="ECO:0000313" key="11">
    <source>
        <dbReference type="Proteomes" id="UP000620124"/>
    </source>
</evidence>
<dbReference type="Pfam" id="PF22621">
    <property type="entry name" value="CurL-like_PKS_C"/>
    <property type="match status" value="1"/>
</dbReference>
<dbReference type="Gene3D" id="3.40.50.720">
    <property type="entry name" value="NAD(P)-binding Rossmann-like Domain"/>
    <property type="match status" value="2"/>
</dbReference>
<proteinExistence type="predicted"/>
<keyword evidence="3" id="KW-0597">Phosphoprotein</keyword>
<dbReference type="Pfam" id="PF00501">
    <property type="entry name" value="AMP-binding"/>
    <property type="match status" value="1"/>
</dbReference>
<feature type="domain" description="PKS/mFAS DH" evidence="9">
    <location>
        <begin position="1558"/>
        <end position="1825"/>
    </location>
</feature>
<reference evidence="10" key="1">
    <citation type="submission" date="2020-05" db="EMBL/GenBank/DDBJ databases">
        <title>Mycena genomes resolve the evolution of fungal bioluminescence.</title>
        <authorList>
            <person name="Tsai I.J."/>
        </authorList>
    </citation>
    <scope>NUCLEOTIDE SEQUENCE</scope>
    <source>
        <strain evidence="10">CCC161011</strain>
    </source>
</reference>
<dbReference type="InterPro" id="IPR020806">
    <property type="entry name" value="PKS_PP-bd"/>
</dbReference>
<feature type="domain" description="Ketosynthase family 3 (KS3)" evidence="8">
    <location>
        <begin position="672"/>
        <end position="1105"/>
    </location>
</feature>
<protein>
    <submittedName>
        <fullName evidence="10">6-deoxyerythronolide-B synthase EryA1, modules 1 and 2</fullName>
    </submittedName>
</protein>
<dbReference type="InterPro" id="IPR018201">
    <property type="entry name" value="Ketoacyl_synth_AS"/>
</dbReference>
<feature type="active site" description="Proton acceptor; for dehydratase activity" evidence="6">
    <location>
        <position position="1593"/>
    </location>
</feature>
<dbReference type="GO" id="GO:0004315">
    <property type="term" value="F:3-oxoacyl-[acyl-carrier-protein] synthase activity"/>
    <property type="evidence" value="ECO:0007669"/>
    <property type="project" value="InterPro"/>
</dbReference>
<dbReference type="InterPro" id="IPR020807">
    <property type="entry name" value="PKS_DH"/>
</dbReference>
<dbReference type="GO" id="GO:0006633">
    <property type="term" value="P:fatty acid biosynthetic process"/>
    <property type="evidence" value="ECO:0007669"/>
    <property type="project" value="InterPro"/>
</dbReference>
<dbReference type="OrthoDB" id="5334845at2759"/>
<dbReference type="InterPro" id="IPR036291">
    <property type="entry name" value="NAD(P)-bd_dom_sf"/>
</dbReference>
<evidence type="ECO:0000256" key="2">
    <source>
        <dbReference type="ARBA" id="ARBA00022450"/>
    </source>
</evidence>
<dbReference type="InterPro" id="IPR049900">
    <property type="entry name" value="PKS_mFAS_DH"/>
</dbReference>
<dbReference type="InterPro" id="IPR016035">
    <property type="entry name" value="Acyl_Trfase/lysoPLipase"/>
</dbReference>
<dbReference type="InterPro" id="IPR000873">
    <property type="entry name" value="AMP-dep_synth/lig_dom"/>
</dbReference>
<dbReference type="InterPro" id="IPR016039">
    <property type="entry name" value="Thiolase-like"/>
</dbReference>
<dbReference type="SMART" id="SM00827">
    <property type="entry name" value="PKS_AT"/>
    <property type="match status" value="1"/>
</dbReference>
<dbReference type="SMART" id="SM00826">
    <property type="entry name" value="PKS_DH"/>
    <property type="match status" value="1"/>
</dbReference>
<keyword evidence="2" id="KW-0596">Phosphopantetheine</keyword>
<accession>A0A8H7D4E5</accession>
<dbReference type="Gene3D" id="3.30.70.3290">
    <property type="match status" value="1"/>
</dbReference>
<dbReference type="Gene3D" id="3.40.366.10">
    <property type="entry name" value="Malonyl-Coenzyme A Acyl Carrier Protein, domain 2"/>
    <property type="match status" value="1"/>
</dbReference>
<dbReference type="Pfam" id="PF14765">
    <property type="entry name" value="PS-DH"/>
    <property type="match status" value="1"/>
</dbReference>
<dbReference type="SUPFAM" id="SSF47336">
    <property type="entry name" value="ACP-like"/>
    <property type="match status" value="2"/>
</dbReference>
<dbReference type="SUPFAM" id="SSF52151">
    <property type="entry name" value="FabD/lysophospholipase-like"/>
    <property type="match status" value="1"/>
</dbReference>
<dbReference type="PROSITE" id="PS50075">
    <property type="entry name" value="CARRIER"/>
    <property type="match status" value="2"/>
</dbReference>
<name>A0A8H7D4E5_9AGAR</name>
<dbReference type="Gene3D" id="3.30.300.30">
    <property type="match status" value="1"/>
</dbReference>
<dbReference type="PANTHER" id="PTHR43775:SF37">
    <property type="entry name" value="SI:DKEY-61P9.11"/>
    <property type="match status" value="1"/>
</dbReference>
<dbReference type="InterPro" id="IPR042104">
    <property type="entry name" value="PKS_dehydratase_sf"/>
</dbReference>
<feature type="region of interest" description="C-terminal hotdog fold" evidence="6">
    <location>
        <begin position="1683"/>
        <end position="1825"/>
    </location>
</feature>
<evidence type="ECO:0000256" key="6">
    <source>
        <dbReference type="PROSITE-ProRule" id="PRU01363"/>
    </source>
</evidence>
<evidence type="ECO:0000259" key="9">
    <source>
        <dbReference type="PROSITE" id="PS52019"/>
    </source>
</evidence>
<keyword evidence="11" id="KW-1185">Reference proteome</keyword>
<dbReference type="InterPro" id="IPR036736">
    <property type="entry name" value="ACP-like_sf"/>
</dbReference>
<dbReference type="InterPro" id="IPR020841">
    <property type="entry name" value="PKS_Beta-ketoAc_synthase_dom"/>
</dbReference>
<comment type="pathway">
    <text evidence="1">Secondary metabolite biosynthesis.</text>
</comment>
<dbReference type="Proteomes" id="UP000620124">
    <property type="component" value="Unassembled WGS sequence"/>
</dbReference>
<dbReference type="PROSITE" id="PS00606">
    <property type="entry name" value="KS3_1"/>
    <property type="match status" value="1"/>
</dbReference>
<evidence type="ECO:0000259" key="7">
    <source>
        <dbReference type="PROSITE" id="PS50075"/>
    </source>
</evidence>
<dbReference type="InterPro" id="IPR049551">
    <property type="entry name" value="PKS_DH_C"/>
</dbReference>
<dbReference type="InterPro" id="IPR016036">
    <property type="entry name" value="Malonyl_transacylase_ACP-bd"/>
</dbReference>
<dbReference type="PROSITE" id="PS52019">
    <property type="entry name" value="PKS_MFAS_DH"/>
    <property type="match status" value="1"/>
</dbReference>
<comment type="caution">
    <text evidence="10">The sequence shown here is derived from an EMBL/GenBank/DDBJ whole genome shotgun (WGS) entry which is preliminary data.</text>
</comment>
<evidence type="ECO:0000256" key="3">
    <source>
        <dbReference type="ARBA" id="ARBA00022553"/>
    </source>
</evidence>
<dbReference type="Pfam" id="PF08659">
    <property type="entry name" value="KR"/>
    <property type="match status" value="1"/>
</dbReference>
<dbReference type="InterPro" id="IPR014043">
    <property type="entry name" value="Acyl_transferase_dom"/>
</dbReference>
<dbReference type="SMART" id="SM00823">
    <property type="entry name" value="PKS_PP"/>
    <property type="match status" value="2"/>
</dbReference>
<gene>
    <name evidence="10" type="ORF">MVEN_00907100</name>
</gene>
<dbReference type="InterPro" id="IPR057326">
    <property type="entry name" value="KR_dom"/>
</dbReference>
<dbReference type="InterPro" id="IPR042099">
    <property type="entry name" value="ANL_N_sf"/>
</dbReference>
<organism evidence="10 11">
    <name type="scientific">Mycena venus</name>
    <dbReference type="NCBI Taxonomy" id="2733690"/>
    <lineage>
        <taxon>Eukaryota</taxon>
        <taxon>Fungi</taxon>
        <taxon>Dikarya</taxon>
        <taxon>Basidiomycota</taxon>
        <taxon>Agaricomycotina</taxon>
        <taxon>Agaricomycetes</taxon>
        <taxon>Agaricomycetidae</taxon>
        <taxon>Agaricales</taxon>
        <taxon>Marasmiineae</taxon>
        <taxon>Mycenaceae</taxon>
        <taxon>Mycena</taxon>
    </lineage>
</organism>
<dbReference type="Pfam" id="PF00550">
    <property type="entry name" value="PP-binding"/>
    <property type="match status" value="2"/>
</dbReference>
<dbReference type="Pfam" id="PF00109">
    <property type="entry name" value="ketoacyl-synt"/>
    <property type="match status" value="1"/>
</dbReference>
<dbReference type="Pfam" id="PF02801">
    <property type="entry name" value="Ketoacyl-synt_C"/>
    <property type="match status" value="1"/>
</dbReference>
<feature type="active site" description="Proton donor; for dehydratase activity" evidence="6">
    <location>
        <position position="1738"/>
    </location>
</feature>
<sequence>MSDPGTLLDVFHQHVADAHTRGRHAVECADEHWTYDDLDAISTGLALELKSQYGSRLTVAIIAENLPYTFALHLAVWKLGGIVAPIDYHTPPALLEPMLRKVLPACVVVPSTEQGTQEVVLDSGFPLLGFMPQETTMAALSQRFMTAPDPPRDLPTPADICIYLFTSSASDVSNIKCVPLTHHTLLVQSQSLLAWNKSTFPSVMFQNLRVLGWGLFSHMLATIDISTHVLLTAGCYIFGQTPSGYFLPGSADQSSRDVPSAMLRAMEKYRPDSVASVPWMFEGIREAVEAETNFERQQILLSTLRRFKLVILGGAPTSEGCIKWALENQIRLVLSIGMTELGGCLFHKVAEENNDGWLIEDRVLSDAQLTLVDNDGKPHDLEGELYISSKVIARGYLDYHPSPFVVSPDGIITFKTGDRYAKSDGRLKWLGRKDDFILLVSGEMVDPRALERTINACPSASRSCVIGNNFLRSSSEFLCVVIELRAGAPRGHPSTNLAISRVVRSVNRELAPPLRIKWTRVLILEDGEHIPINRKGQIWRKKLEALYGNRVASLSSGSFRPVSSDVTSSQPSQTFIRDVVLAVVADALGIPLEALQLNAESTFAELGMDSSAALVIVGQLNQRFKLSLPRNTCHTHIDLVSLTAAISERLRQVEAPAPAILSAGRLVDGDALNDVVIVGQAIKLPGNLDTPESFWEALVDMREDLLVPVPQDRWDHASFLRKPGGSPSPGDITFERAGFVDIATFDNAFFGISSAEAFSVAPAARLVLETTFQALENANIPASRLKGTDTGVFTAGSMDHGYTQLMFASMGFGTYTRFHGTGSANSAVCGRISYLLDVHGPSVSFDTACSSGMVAFDQAVQYLRFGRAETAIVCGANTHPWPGDFGFLSAQNMTSPNSRCATFSSDANGYVPAEGAVSLILKTRNAALRDGDTIFAVIKATDTQHNGRSQGLVAPSATAQASLQRSLLTAASLSSSDIDFVETHGTGTSLGDLIEIEGLNATFRGSHTSERPLILGAAKTTVGHTEVIAGLVGIVKAIKQLSTGKVAGLSSLANGKLNPEIDTALVPLCIPSHLTELPIRTDREVRALVVAYGFAGTLTGTILEAPPRAKLNAADEHSSWMIFTVSAKSPDALHSYLRLYLDFCAKAPSTAFRSICYTSCVGRELYRYRFSCVAKDLDGLVQRLKDRVSQAQSSPSPPNPRIIFAFPGQGSQFFGMASALSQTFSQFKEILADAATLASSHVDFDVLSLLLGTGQSSEEIDRSAVAQICIFVYQYAVCEFLRRLNVVPNAVMGNSLGEISAAVEAGALSYELGLQFVVARAKLLSPHPDLRPAGMAAIATTASAVLDYIHDLQLVGRVEISGFVSANTHVVSGDLDAIGIIVSHVKKQGLRASLLNVDQGFHSHCIDFSIPQLEAWIADHQEKFRPLELVLFSSVLGKQVAQHQFLGPRHWVDHARNPVRFKQITSQIKQDKSFKTACILDVGPMPTALGALQSNDVSQATLISSAAKKGMDQELAFLTAIASLTEHGINPDFVKLFGTGIPKTNIPTYPFQRQRHYPSFVPSRFHDFPAPVATSKSLSLVVDENLYEVLDDHRINGDIVLPGSAMVDLFARSYPRHALDIRFHRPWVLQSSGKFAKADLIAEGSFSLSDGENGDKLCSGNLSSVTAGPNPSPFIALHRGPATTVSTGDDVYLPFDNIQFGPLFRNISSVQMWDNHADGLVVVKSTSTPDHDRIRALDACFHMFGACRFAPPNASGAFLPTALQGFSLHVDAFPDSFICRYRLPVVFERNKRVVSTAFEVFSHSGDLLASCAKYSVAWIDMSIAPSPTPPDVVFQQVWTLKEPPAEVPARKSKLIYFGKRRDWIDELSDFVDKYTLGKDSGTQFLPSTEESSVFTHVLETVNLAPNSTTIILDATQMDEAPDSPSFSAFWQSTLRLMKTLGRSKTRAFRLIVLSTTPVSLGLQVAPPSAILGAMTQGMLRVFRTEVGLHNALGIELPGDASPGIIADALKAELNGNSKETMVSYRYSRLPGESTVRLRRFAPELRPFMEKTKTDVKVQGVLLLSSGWVVLALHWDRRWSLLDLLPLFSLDGGRRQMKRSHISYASDINALRRVLQSITATYGMIKSVVHTAASVIDATIDAVTTEAFDRVLRPKVHGAYNLHLLTVELDLALDCFVLFSSISVLLVIAALDIHALARNPTFATDSLFAAVVAGIDAPKRPVRTLSSAAVTETVVSIVRGVLELAESEGLELNESLSACGIDSIAFGQIRAAVMKQLGVDVPLVYLSDAFSVNDMIGNVQESVAAVFNPFGLPSESCLGLSCGQRDCAHKQWNRARVTAVLAHTCSDHPHTRRLVVLVYCAASVDNK</sequence>